<dbReference type="AlphaFoldDB" id="A0A543B320"/>
<gene>
    <name evidence="4" type="ORF">FB566_4793</name>
</gene>
<evidence type="ECO:0000313" key="5">
    <source>
        <dbReference type="Proteomes" id="UP000317043"/>
    </source>
</evidence>
<dbReference type="InterPro" id="IPR045078">
    <property type="entry name" value="TST/MPST-like"/>
</dbReference>
<feature type="domain" description="Rhodanese" evidence="3">
    <location>
        <begin position="166"/>
        <end position="268"/>
    </location>
</feature>
<dbReference type="OrthoDB" id="9770030at2"/>
<reference evidence="4 5" key="1">
    <citation type="submission" date="2019-06" db="EMBL/GenBank/DDBJ databases">
        <title>Sequencing the genomes of 1000 actinobacteria strains.</title>
        <authorList>
            <person name="Klenk H.-P."/>
        </authorList>
    </citation>
    <scope>NUCLEOTIDE SEQUENCE [LARGE SCALE GENOMIC DNA]</scope>
    <source>
        <strain evidence="4 5">DSM 45928</strain>
    </source>
</reference>
<dbReference type="CDD" id="cd01448">
    <property type="entry name" value="TST_Repeat_1"/>
    <property type="match status" value="1"/>
</dbReference>
<evidence type="ECO:0000313" key="4">
    <source>
        <dbReference type="EMBL" id="TQL79192.1"/>
    </source>
</evidence>
<dbReference type="SMART" id="SM00450">
    <property type="entry name" value="RHOD"/>
    <property type="match status" value="2"/>
</dbReference>
<dbReference type="PANTHER" id="PTHR11364:SF27">
    <property type="entry name" value="SULFURTRANSFERASE"/>
    <property type="match status" value="1"/>
</dbReference>
<keyword evidence="5" id="KW-1185">Reference proteome</keyword>
<sequence length="272" mass="28179">MALLSVDEFTELATDRPVLLDVRWSLANGSERAGYEAGHLAGAVFLDFDAEVCGPPGPNGRHPLPDPAQLQAALRRVGVHDDSVIVVYDGGDLMAASRTWWTLQWAGLTRVHVLDGGYPAASAAGLPIDGDEPAATTGTVTVDPGRLPVVDAAEAAAMAQRGGLYDVRTAARFRGDAGVIDPVAGHVPGAANLPGEQVLTTDADRMRPIPELSTLFDGIDTTDCAVYCGSGVTAARTALAMTVAGLATPAIYIGSWSHWIADSARPVATGDV</sequence>
<dbReference type="EMBL" id="VFOW01000001">
    <property type="protein sequence ID" value="TQL79192.1"/>
    <property type="molecule type" value="Genomic_DNA"/>
</dbReference>
<dbReference type="SUPFAM" id="SSF52821">
    <property type="entry name" value="Rhodanese/Cell cycle control phosphatase"/>
    <property type="match status" value="2"/>
</dbReference>
<dbReference type="Pfam" id="PF00581">
    <property type="entry name" value="Rhodanese"/>
    <property type="match status" value="2"/>
</dbReference>
<protein>
    <submittedName>
        <fullName evidence="4">Thiosulfate/3-mercaptopyruvate sulfurtransferase</fullName>
    </submittedName>
</protein>
<dbReference type="Gene3D" id="3.40.250.10">
    <property type="entry name" value="Rhodanese-like domain"/>
    <property type="match status" value="2"/>
</dbReference>
<keyword evidence="2" id="KW-0677">Repeat</keyword>
<dbReference type="FunCoup" id="A0A543B320">
    <property type="interactions" value="297"/>
</dbReference>
<dbReference type="GO" id="GO:0004792">
    <property type="term" value="F:thiosulfate-cyanide sulfurtransferase activity"/>
    <property type="evidence" value="ECO:0007669"/>
    <property type="project" value="TreeGrafter"/>
</dbReference>
<dbReference type="PANTHER" id="PTHR11364">
    <property type="entry name" value="THIOSULFATE SULFERTANSFERASE"/>
    <property type="match status" value="1"/>
</dbReference>
<dbReference type="PROSITE" id="PS50206">
    <property type="entry name" value="RHODANESE_3"/>
    <property type="match status" value="2"/>
</dbReference>
<evidence type="ECO:0000259" key="3">
    <source>
        <dbReference type="PROSITE" id="PS50206"/>
    </source>
</evidence>
<feature type="domain" description="Rhodanese" evidence="3">
    <location>
        <begin position="13"/>
        <end position="130"/>
    </location>
</feature>
<keyword evidence="4" id="KW-0670">Pyruvate</keyword>
<dbReference type="InterPro" id="IPR036873">
    <property type="entry name" value="Rhodanese-like_dom_sf"/>
</dbReference>
<keyword evidence="1 4" id="KW-0808">Transferase</keyword>
<dbReference type="InterPro" id="IPR001763">
    <property type="entry name" value="Rhodanese-like_dom"/>
</dbReference>
<dbReference type="Proteomes" id="UP000317043">
    <property type="component" value="Unassembled WGS sequence"/>
</dbReference>
<evidence type="ECO:0000256" key="1">
    <source>
        <dbReference type="ARBA" id="ARBA00022679"/>
    </source>
</evidence>
<dbReference type="RefSeq" id="WP_142044313.1">
    <property type="nucleotide sequence ID" value="NZ_JBHTGS010000002.1"/>
</dbReference>
<evidence type="ECO:0000256" key="2">
    <source>
        <dbReference type="ARBA" id="ARBA00022737"/>
    </source>
</evidence>
<proteinExistence type="predicted"/>
<comment type="caution">
    <text evidence="4">The sequence shown here is derived from an EMBL/GenBank/DDBJ whole genome shotgun (WGS) entry which is preliminary data.</text>
</comment>
<accession>A0A543B320</accession>
<dbReference type="InParanoid" id="A0A543B320"/>
<organism evidence="4 5">
    <name type="scientific">Stackebrandtia endophytica</name>
    <dbReference type="NCBI Taxonomy" id="1496996"/>
    <lineage>
        <taxon>Bacteria</taxon>
        <taxon>Bacillati</taxon>
        <taxon>Actinomycetota</taxon>
        <taxon>Actinomycetes</taxon>
        <taxon>Glycomycetales</taxon>
        <taxon>Glycomycetaceae</taxon>
        <taxon>Stackebrandtia</taxon>
    </lineage>
</organism>
<name>A0A543B320_9ACTN</name>